<name>A0ACB9DIA1_ARCLA</name>
<proteinExistence type="predicted"/>
<protein>
    <submittedName>
        <fullName evidence="1">Uncharacterized protein</fullName>
    </submittedName>
</protein>
<dbReference type="EMBL" id="CM042049">
    <property type="protein sequence ID" value="KAI3746221.1"/>
    <property type="molecule type" value="Genomic_DNA"/>
</dbReference>
<comment type="caution">
    <text evidence="1">The sequence shown here is derived from an EMBL/GenBank/DDBJ whole genome shotgun (WGS) entry which is preliminary data.</text>
</comment>
<gene>
    <name evidence="1" type="ORF">L6452_08645</name>
</gene>
<organism evidence="1 2">
    <name type="scientific">Arctium lappa</name>
    <name type="common">Greater burdock</name>
    <name type="synonym">Lappa major</name>
    <dbReference type="NCBI Taxonomy" id="4217"/>
    <lineage>
        <taxon>Eukaryota</taxon>
        <taxon>Viridiplantae</taxon>
        <taxon>Streptophyta</taxon>
        <taxon>Embryophyta</taxon>
        <taxon>Tracheophyta</taxon>
        <taxon>Spermatophyta</taxon>
        <taxon>Magnoliopsida</taxon>
        <taxon>eudicotyledons</taxon>
        <taxon>Gunneridae</taxon>
        <taxon>Pentapetalae</taxon>
        <taxon>asterids</taxon>
        <taxon>campanulids</taxon>
        <taxon>Asterales</taxon>
        <taxon>Asteraceae</taxon>
        <taxon>Carduoideae</taxon>
        <taxon>Cardueae</taxon>
        <taxon>Arctiinae</taxon>
        <taxon>Arctium</taxon>
    </lineage>
</organism>
<evidence type="ECO:0000313" key="1">
    <source>
        <dbReference type="EMBL" id="KAI3746221.1"/>
    </source>
</evidence>
<reference evidence="1 2" key="2">
    <citation type="journal article" date="2022" name="Mol. Ecol. Resour.">
        <title>The genomes of chicory, endive, great burdock and yacon provide insights into Asteraceae paleo-polyploidization history and plant inulin production.</title>
        <authorList>
            <person name="Fan W."/>
            <person name="Wang S."/>
            <person name="Wang H."/>
            <person name="Wang A."/>
            <person name="Jiang F."/>
            <person name="Liu H."/>
            <person name="Zhao H."/>
            <person name="Xu D."/>
            <person name="Zhang Y."/>
        </authorList>
    </citation>
    <scope>NUCLEOTIDE SEQUENCE [LARGE SCALE GENOMIC DNA]</scope>
    <source>
        <strain evidence="2">cv. Niubang</strain>
    </source>
</reference>
<evidence type="ECO:0000313" key="2">
    <source>
        <dbReference type="Proteomes" id="UP001055879"/>
    </source>
</evidence>
<reference evidence="2" key="1">
    <citation type="journal article" date="2022" name="Mol. Ecol. Resour.">
        <title>The genomes of chicory, endive, great burdock and yacon provide insights into Asteraceae palaeo-polyploidization history and plant inulin production.</title>
        <authorList>
            <person name="Fan W."/>
            <person name="Wang S."/>
            <person name="Wang H."/>
            <person name="Wang A."/>
            <person name="Jiang F."/>
            <person name="Liu H."/>
            <person name="Zhao H."/>
            <person name="Xu D."/>
            <person name="Zhang Y."/>
        </authorList>
    </citation>
    <scope>NUCLEOTIDE SEQUENCE [LARGE SCALE GENOMIC DNA]</scope>
    <source>
        <strain evidence="2">cv. Niubang</strain>
    </source>
</reference>
<accession>A0ACB9DIA1</accession>
<sequence length="177" mass="19766">MQKQLLLEYIDTGVGAEIEVGEQPNEQGNLGETRVGVQSTKKGDIPNVVDETWVGVQGNFGETGVGVQEEGDIPKAIDETLGGQHLSEVEVEPRQDFDPFGDFNPFWSAQEDDRQVEGEGHEQTDDEDSDYNMDETPLAEEMDADMTNFDSVVDWNAGLGKLKTWMMRTPWKKVENL</sequence>
<keyword evidence="2" id="KW-1185">Reference proteome</keyword>
<dbReference type="Proteomes" id="UP001055879">
    <property type="component" value="Linkage Group LG03"/>
</dbReference>